<dbReference type="Pfam" id="PF00196">
    <property type="entry name" value="GerE"/>
    <property type="match status" value="1"/>
</dbReference>
<dbReference type="PROSITE" id="PS50043">
    <property type="entry name" value="HTH_LUXR_2"/>
    <property type="match status" value="1"/>
</dbReference>
<organism evidence="3 4">
    <name type="scientific">Streptomyces pacificus</name>
    <dbReference type="NCBI Taxonomy" id="2705029"/>
    <lineage>
        <taxon>Bacteria</taxon>
        <taxon>Bacillati</taxon>
        <taxon>Actinomycetota</taxon>
        <taxon>Actinomycetes</taxon>
        <taxon>Kitasatosporales</taxon>
        <taxon>Streptomycetaceae</taxon>
        <taxon>Streptomyces</taxon>
    </lineage>
</organism>
<dbReference type="PANTHER" id="PTHR34293:SF1">
    <property type="entry name" value="HTH-TYPE TRANSCRIPTIONAL REGULATOR TRMBL2"/>
    <property type="match status" value="1"/>
</dbReference>
<accession>A0A6A0B4X5</accession>
<dbReference type="Proteomes" id="UP000484988">
    <property type="component" value="Unassembled WGS sequence"/>
</dbReference>
<dbReference type="CDD" id="cd06170">
    <property type="entry name" value="LuxR_C_like"/>
    <property type="match status" value="1"/>
</dbReference>
<dbReference type="InterPro" id="IPR000792">
    <property type="entry name" value="Tscrpt_reg_LuxR_C"/>
</dbReference>
<protein>
    <submittedName>
        <fullName evidence="3">Helix-turn-helix transcriptional regulator</fullName>
    </submittedName>
</protein>
<dbReference type="GO" id="GO:0003677">
    <property type="term" value="F:DNA binding"/>
    <property type="evidence" value="ECO:0007669"/>
    <property type="project" value="InterPro"/>
</dbReference>
<comment type="caution">
    <text evidence="3">The sequence shown here is derived from an EMBL/GenBank/DDBJ whole genome shotgun (WGS) entry which is preliminary data.</text>
</comment>
<evidence type="ECO:0000313" key="3">
    <source>
        <dbReference type="EMBL" id="GFH39538.1"/>
    </source>
</evidence>
<evidence type="ECO:0000313" key="4">
    <source>
        <dbReference type="Proteomes" id="UP000484988"/>
    </source>
</evidence>
<gene>
    <name evidence="3" type="ORF">SCWH03_58060</name>
</gene>
<feature type="domain" description="HTH luxR-type" evidence="2">
    <location>
        <begin position="266"/>
        <end position="331"/>
    </location>
</feature>
<feature type="coiled-coil region" evidence="1">
    <location>
        <begin position="76"/>
        <end position="103"/>
    </location>
</feature>
<sequence>MLQALGLDLTTERVYRAMLAHPEDDMRRIAARLGLDDQEIGRALDRLGALSLVYPVGRESGLPRALGPETAMEILLARQEAALAAQRQRVESAREAAARLIAECAAVAAPGHNGDTVERLAGIGAIRLRLAQLTTRAQQSVLTLTPGGDDTETGIAAGRAPDQAMLTRGVALHGLYVDSVHTHPPTLKHLEWMSGQGARIRTVPSLPLRMVVIDRGIAVLPADDEDARAAALVLRGRSLLTALCTLFDQLWATATPLGTQPQESRQRPHEAGLSRQEREALRLLSQGLTDQAVAKRLGISPRSARRIAADLLHRLGARSRFEAGVRAALRGWITDDGSD</sequence>
<dbReference type="PRINTS" id="PR00038">
    <property type="entry name" value="HTHLUXR"/>
</dbReference>
<dbReference type="SUPFAM" id="SSF46894">
    <property type="entry name" value="C-terminal effector domain of the bipartite response regulators"/>
    <property type="match status" value="1"/>
</dbReference>
<name>A0A6A0B4X5_9ACTN</name>
<proteinExistence type="predicted"/>
<reference evidence="3 4" key="1">
    <citation type="submission" date="2020-02" db="EMBL/GenBank/DDBJ databases">
        <title>Whole Genome Shotgun Sequence of Streptomyces sp. strain CWH03.</title>
        <authorList>
            <person name="Dohra H."/>
            <person name="Kodani S."/>
            <person name="Yamamura H."/>
        </authorList>
    </citation>
    <scope>NUCLEOTIDE SEQUENCE [LARGE SCALE GENOMIC DNA]</scope>
    <source>
        <strain evidence="3 4">CWH03</strain>
    </source>
</reference>
<dbReference type="InterPro" id="IPR036388">
    <property type="entry name" value="WH-like_DNA-bd_sf"/>
</dbReference>
<keyword evidence="1" id="KW-0175">Coiled coil</keyword>
<dbReference type="AlphaFoldDB" id="A0A6A0B4X5"/>
<dbReference type="SMART" id="SM00421">
    <property type="entry name" value="HTH_LUXR"/>
    <property type="match status" value="1"/>
</dbReference>
<dbReference type="Gene3D" id="1.10.10.10">
    <property type="entry name" value="Winged helix-like DNA-binding domain superfamily/Winged helix DNA-binding domain"/>
    <property type="match status" value="2"/>
</dbReference>
<keyword evidence="4" id="KW-1185">Reference proteome</keyword>
<dbReference type="EMBL" id="BLLG01000034">
    <property type="protein sequence ID" value="GFH39538.1"/>
    <property type="molecule type" value="Genomic_DNA"/>
</dbReference>
<evidence type="ECO:0000256" key="1">
    <source>
        <dbReference type="SAM" id="Coils"/>
    </source>
</evidence>
<evidence type="ECO:0000259" key="2">
    <source>
        <dbReference type="PROSITE" id="PS50043"/>
    </source>
</evidence>
<dbReference type="InterPro" id="IPR051797">
    <property type="entry name" value="TrmB-like"/>
</dbReference>
<dbReference type="InterPro" id="IPR016032">
    <property type="entry name" value="Sig_transdc_resp-reg_C-effctor"/>
</dbReference>
<dbReference type="PANTHER" id="PTHR34293">
    <property type="entry name" value="HTH-TYPE TRANSCRIPTIONAL REGULATOR TRMBL2"/>
    <property type="match status" value="1"/>
</dbReference>
<dbReference type="GO" id="GO:0006355">
    <property type="term" value="P:regulation of DNA-templated transcription"/>
    <property type="evidence" value="ECO:0007669"/>
    <property type="project" value="InterPro"/>
</dbReference>